<dbReference type="SUPFAM" id="SSF53335">
    <property type="entry name" value="S-adenosyl-L-methionine-dependent methyltransferases"/>
    <property type="match status" value="1"/>
</dbReference>
<feature type="domain" description="N(4)-bis(aminopropyl)spermidine synthase C-terminal" evidence="1">
    <location>
        <begin position="115"/>
        <end position="300"/>
    </location>
</feature>
<dbReference type="AlphaFoldDB" id="A0A933RZY1"/>
<protein>
    <submittedName>
        <fullName evidence="2">Bis-aminopropyl spermidine synthase family protein</fullName>
    </submittedName>
</protein>
<dbReference type="InterPro" id="IPR002723">
    <property type="entry name" value="BpsA_C"/>
</dbReference>
<dbReference type="Gene3D" id="1.10.10.10">
    <property type="entry name" value="Winged helix-like DNA-binding domain superfamily/Winged helix DNA-binding domain"/>
    <property type="match status" value="1"/>
</dbReference>
<dbReference type="InterPro" id="IPR029063">
    <property type="entry name" value="SAM-dependent_MTases_sf"/>
</dbReference>
<dbReference type="Gene3D" id="3.40.50.150">
    <property type="entry name" value="Vaccinia Virus protein VP39"/>
    <property type="match status" value="1"/>
</dbReference>
<name>A0A933RZY1_RHOPL</name>
<organism evidence="2 3">
    <name type="scientific">Rhodopseudomonas palustris</name>
    <dbReference type="NCBI Taxonomy" id="1076"/>
    <lineage>
        <taxon>Bacteria</taxon>
        <taxon>Pseudomonadati</taxon>
        <taxon>Pseudomonadota</taxon>
        <taxon>Alphaproteobacteria</taxon>
        <taxon>Hyphomicrobiales</taxon>
        <taxon>Nitrobacteraceae</taxon>
        <taxon>Rhodopseudomonas</taxon>
    </lineage>
</organism>
<dbReference type="GO" id="GO:0016740">
    <property type="term" value="F:transferase activity"/>
    <property type="evidence" value="ECO:0007669"/>
    <property type="project" value="TreeGrafter"/>
</dbReference>
<dbReference type="SUPFAM" id="SSF46785">
    <property type="entry name" value="Winged helix' DNA-binding domain"/>
    <property type="match status" value="1"/>
</dbReference>
<dbReference type="InterPro" id="IPR036390">
    <property type="entry name" value="WH_DNA-bd_sf"/>
</dbReference>
<dbReference type="EMBL" id="JACRJB010000024">
    <property type="protein sequence ID" value="MBI5129543.1"/>
    <property type="molecule type" value="Genomic_DNA"/>
</dbReference>
<dbReference type="GO" id="GO:0006596">
    <property type="term" value="P:polyamine biosynthetic process"/>
    <property type="evidence" value="ECO:0007669"/>
    <property type="project" value="TreeGrafter"/>
</dbReference>
<gene>
    <name evidence="2" type="ORF">HZA66_08880</name>
</gene>
<dbReference type="PANTHER" id="PTHR23290">
    <property type="entry name" value="RRNA N6-ADENOSINE-METHYLTRANSFERASE METTL5"/>
    <property type="match status" value="1"/>
</dbReference>
<dbReference type="InterPro" id="IPR051720">
    <property type="entry name" value="rRNA_MeTrfase/Polyamine_Synth"/>
</dbReference>
<dbReference type="Proteomes" id="UP000782519">
    <property type="component" value="Unassembled WGS sequence"/>
</dbReference>
<evidence type="ECO:0000259" key="1">
    <source>
        <dbReference type="Pfam" id="PF01861"/>
    </source>
</evidence>
<comment type="caution">
    <text evidence="2">The sequence shown here is derived from an EMBL/GenBank/DDBJ whole genome shotgun (WGS) entry which is preliminary data.</text>
</comment>
<dbReference type="Pfam" id="PF01861">
    <property type="entry name" value="BpsA_C"/>
    <property type="match status" value="1"/>
</dbReference>
<reference evidence="2" key="1">
    <citation type="submission" date="2020-07" db="EMBL/GenBank/DDBJ databases">
        <title>Huge and variable diversity of episymbiotic CPR bacteria and DPANN archaea in groundwater ecosystems.</title>
        <authorList>
            <person name="He C.Y."/>
            <person name="Keren R."/>
            <person name="Whittaker M."/>
            <person name="Farag I.F."/>
            <person name="Doudna J."/>
            <person name="Cate J.H.D."/>
            <person name="Banfield J.F."/>
        </authorList>
    </citation>
    <scope>NUCLEOTIDE SEQUENCE</scope>
    <source>
        <strain evidence="2">NC_groundwater_1818_Pr3_B-0.1um_66_35</strain>
    </source>
</reference>
<evidence type="ECO:0000313" key="2">
    <source>
        <dbReference type="EMBL" id="MBI5129543.1"/>
    </source>
</evidence>
<sequence length="383" mass="40712">MAEPAILQVVAEATRLREGPAGVAAILRAVYRAGSLRLQDAAREARLPMPIATAVRRELEKAGLLERKQGLALSPEGRDFVERELGLGITIDLTCPTCSGHGVVIPENFQAQVARLAAIIAQAPSVDVTLDQAPCTPETSLLRALLMLRAGALEGRRVLLLGDDDSVSLAIGLVGQALGKGDLTRGVTVVDADERRLAFLRDSAAREGLALRTLHHDLRQPLPAELRGAFDTTETDPPYTLEGATLFLTRGREALAGDGLCYFSFAQWPPRQMLALQRVFLDLGLAVQTIRPGFNAYAGATVLGNVGQLIELAAAGPATAALPAWQGPLYTAEINPRVRAYVCTECGREAVLGRGSTPETIEALKDQGCANCGGHSFRRKTGG</sequence>
<accession>A0A933RZY1</accession>
<proteinExistence type="predicted"/>
<dbReference type="PANTHER" id="PTHR23290:SF0">
    <property type="entry name" value="RRNA N6-ADENOSINE-METHYLTRANSFERASE METTL5"/>
    <property type="match status" value="1"/>
</dbReference>
<evidence type="ECO:0000313" key="3">
    <source>
        <dbReference type="Proteomes" id="UP000782519"/>
    </source>
</evidence>
<dbReference type="InterPro" id="IPR036388">
    <property type="entry name" value="WH-like_DNA-bd_sf"/>
</dbReference>